<organism evidence="1">
    <name type="scientific">hydrothermal vent metagenome</name>
    <dbReference type="NCBI Taxonomy" id="652676"/>
    <lineage>
        <taxon>unclassified sequences</taxon>
        <taxon>metagenomes</taxon>
        <taxon>ecological metagenomes</taxon>
    </lineage>
</organism>
<accession>A0A3B1DDI7</accession>
<name>A0A3B1DDI7_9ZZZZ</name>
<gene>
    <name evidence="1" type="ORF">MNBD_PLANCTO02-2071</name>
</gene>
<feature type="non-terminal residue" evidence="1">
    <location>
        <position position="37"/>
    </location>
</feature>
<sequence>MALTNTDRQLLKGCLANDSGAWRLFIERYMGLFVHVI</sequence>
<evidence type="ECO:0000313" key="1">
    <source>
        <dbReference type="EMBL" id="VAX38832.1"/>
    </source>
</evidence>
<dbReference type="EMBL" id="UOGL01000264">
    <property type="protein sequence ID" value="VAX38832.1"/>
    <property type="molecule type" value="Genomic_DNA"/>
</dbReference>
<protein>
    <submittedName>
        <fullName evidence="1">Uncharacterized protein</fullName>
    </submittedName>
</protein>
<proteinExistence type="predicted"/>
<reference evidence="1" key="1">
    <citation type="submission" date="2018-06" db="EMBL/GenBank/DDBJ databases">
        <authorList>
            <person name="Zhirakovskaya E."/>
        </authorList>
    </citation>
    <scope>NUCLEOTIDE SEQUENCE</scope>
</reference>
<dbReference type="AlphaFoldDB" id="A0A3B1DDI7"/>